<keyword evidence="8" id="KW-0694">RNA-binding</keyword>
<dbReference type="Pfam" id="PF01743">
    <property type="entry name" value="PolyA_pol"/>
    <property type="match status" value="1"/>
</dbReference>
<evidence type="ECO:0000256" key="5">
    <source>
        <dbReference type="ARBA" id="ARBA00022723"/>
    </source>
</evidence>
<evidence type="ECO:0000259" key="9">
    <source>
        <dbReference type="Pfam" id="PF01743"/>
    </source>
</evidence>
<reference evidence="11 12" key="1">
    <citation type="submission" date="2019-08" db="EMBL/GenBank/DDBJ databases">
        <title>Deep-cultivation of Planctomycetes and their phenomic and genomic characterization uncovers novel biology.</title>
        <authorList>
            <person name="Wiegand S."/>
            <person name="Jogler M."/>
            <person name="Boedeker C."/>
            <person name="Pinto D."/>
            <person name="Vollmers J."/>
            <person name="Rivas-Marin E."/>
            <person name="Kohn T."/>
            <person name="Peeters S.H."/>
            <person name="Heuer A."/>
            <person name="Rast P."/>
            <person name="Oberbeckmann S."/>
            <person name="Bunk B."/>
            <person name="Jeske O."/>
            <person name="Meyerdierks A."/>
            <person name="Storesund J.E."/>
            <person name="Kallscheuer N."/>
            <person name="Luecker S."/>
            <person name="Lage O.M."/>
            <person name="Pohl T."/>
            <person name="Merkel B.J."/>
            <person name="Hornburger P."/>
            <person name="Mueller R.-W."/>
            <person name="Bruemmer F."/>
            <person name="Labrenz M."/>
            <person name="Spormann A.M."/>
            <person name="Op den Camp H."/>
            <person name="Overmann J."/>
            <person name="Amann R."/>
            <person name="Jetten M.S.M."/>
            <person name="Mascher T."/>
            <person name="Medema M.H."/>
            <person name="Devos D.P."/>
            <person name="Kaster A.-K."/>
            <person name="Ovreas L."/>
            <person name="Rohde M."/>
            <person name="Galperin M.Y."/>
            <person name="Jogler C."/>
        </authorList>
    </citation>
    <scope>NUCLEOTIDE SEQUENCE [LARGE SCALE GENOMIC DNA]</scope>
    <source>
        <strain evidence="11 12">FC18</strain>
    </source>
</reference>
<dbReference type="Proteomes" id="UP000322214">
    <property type="component" value="Chromosome"/>
</dbReference>
<dbReference type="GO" id="GO:0008033">
    <property type="term" value="P:tRNA processing"/>
    <property type="evidence" value="ECO:0007669"/>
    <property type="project" value="UniProtKB-KW"/>
</dbReference>
<dbReference type="Gene3D" id="1.10.3090.10">
    <property type="entry name" value="cca-adding enzyme, domain 2"/>
    <property type="match status" value="1"/>
</dbReference>
<feature type="domain" description="tRNA nucleotidyltransferase/poly(A) polymerase RNA and SrmB- binding" evidence="10">
    <location>
        <begin position="173"/>
        <end position="230"/>
    </location>
</feature>
<proteinExistence type="inferred from homology"/>
<comment type="cofactor">
    <cofactor evidence="1">
        <name>Mg(2+)</name>
        <dbReference type="ChEBI" id="CHEBI:18420"/>
    </cofactor>
</comment>
<evidence type="ECO:0000313" key="11">
    <source>
        <dbReference type="EMBL" id="QEG24311.1"/>
    </source>
</evidence>
<evidence type="ECO:0000256" key="6">
    <source>
        <dbReference type="ARBA" id="ARBA00022741"/>
    </source>
</evidence>
<sequence length="407" mass="45142">MTARQLAIQVVERLQSAGFQSLWAGGCVRDNLLKIEPKDFDVATSANPDEVQQLFGVKKTLAIGKSFGVITVIGPKSAGNIEVATFRRDGGYSDGRHPDSVEFTDAKEDAIRRDFTINGMFFDPIAEEVIDYVGGQEDLQRKIIRAIGVANQRIEEDRLRMLRGVRFAATYEFAIEPATMRAIQMRAQDIEAVSPERIGSELRRMLGHRGKARALRLLVESGLWEQVLPGDRLGDFDWLTKIKLLENLDAGFSTTLAALLYGTGVNAENFQDPWRLKNEEVARANWLLANIDLLSAADTMAWSELQPRLMSGHASCAVQLLHGLIESGLCSNSALAKSSLELCRQKLQLADGVLDPPPLLRGDDLMELGIVPGPQFKLILSQTRALQLDGKLTSQEQARQWVVRDFK</sequence>
<dbReference type="AlphaFoldDB" id="A0A5B9PP30"/>
<dbReference type="GO" id="GO:0000049">
    <property type="term" value="F:tRNA binding"/>
    <property type="evidence" value="ECO:0007669"/>
    <property type="project" value="TreeGrafter"/>
</dbReference>
<keyword evidence="12" id="KW-1185">Reference proteome</keyword>
<keyword evidence="5" id="KW-0479">Metal-binding</keyword>
<feature type="domain" description="Poly A polymerase head" evidence="9">
    <location>
        <begin position="24"/>
        <end position="145"/>
    </location>
</feature>
<dbReference type="OrthoDB" id="9805698at2"/>
<dbReference type="GO" id="GO:0004810">
    <property type="term" value="F:CCA tRNA nucleotidyltransferase activity"/>
    <property type="evidence" value="ECO:0007669"/>
    <property type="project" value="UniProtKB-EC"/>
</dbReference>
<dbReference type="PANTHER" id="PTHR46173:SF1">
    <property type="entry name" value="CCA TRNA NUCLEOTIDYLTRANSFERASE 1, MITOCHONDRIAL"/>
    <property type="match status" value="1"/>
</dbReference>
<keyword evidence="6" id="KW-0547">Nucleotide-binding</keyword>
<evidence type="ECO:0000259" key="10">
    <source>
        <dbReference type="Pfam" id="PF12627"/>
    </source>
</evidence>
<dbReference type="STRING" id="980251.GCA_001642875_01342"/>
<dbReference type="EMBL" id="CP042912">
    <property type="protein sequence ID" value="QEG24311.1"/>
    <property type="molecule type" value="Genomic_DNA"/>
</dbReference>
<keyword evidence="3" id="KW-0819">tRNA processing</keyword>
<dbReference type="RefSeq" id="WP_075084098.1">
    <property type="nucleotide sequence ID" value="NZ_CP042912.1"/>
</dbReference>
<evidence type="ECO:0000256" key="3">
    <source>
        <dbReference type="ARBA" id="ARBA00022694"/>
    </source>
</evidence>
<dbReference type="KEGG" id="mff:MFFC18_42290"/>
<dbReference type="SUPFAM" id="SSF81301">
    <property type="entry name" value="Nucleotidyltransferase"/>
    <property type="match status" value="1"/>
</dbReference>
<keyword evidence="4 11" id="KW-0548">Nucleotidyltransferase</keyword>
<dbReference type="CDD" id="cd05398">
    <property type="entry name" value="NT_ClassII-CCAase"/>
    <property type="match status" value="1"/>
</dbReference>
<keyword evidence="2 8" id="KW-0808">Transferase</keyword>
<dbReference type="SUPFAM" id="SSF81891">
    <property type="entry name" value="Poly A polymerase C-terminal region-like"/>
    <property type="match status" value="1"/>
</dbReference>
<evidence type="ECO:0000313" key="12">
    <source>
        <dbReference type="Proteomes" id="UP000322214"/>
    </source>
</evidence>
<accession>A0A5B9PP30</accession>
<keyword evidence="7" id="KW-0460">Magnesium</keyword>
<dbReference type="InterPro" id="IPR050264">
    <property type="entry name" value="Bact_CCA-adding_enz_type3_sf"/>
</dbReference>
<evidence type="ECO:0000256" key="1">
    <source>
        <dbReference type="ARBA" id="ARBA00001946"/>
    </source>
</evidence>
<dbReference type="Gene3D" id="3.30.460.10">
    <property type="entry name" value="Beta Polymerase, domain 2"/>
    <property type="match status" value="1"/>
</dbReference>
<dbReference type="PROSITE" id="PS51257">
    <property type="entry name" value="PROKAR_LIPOPROTEIN"/>
    <property type="match status" value="1"/>
</dbReference>
<dbReference type="InterPro" id="IPR032828">
    <property type="entry name" value="PolyA_RNA-bd"/>
</dbReference>
<name>A0A5B9PP30_9BACT</name>
<evidence type="ECO:0000256" key="8">
    <source>
        <dbReference type="RuleBase" id="RU003953"/>
    </source>
</evidence>
<gene>
    <name evidence="11" type="ORF">MFFC18_42290</name>
</gene>
<dbReference type="Pfam" id="PF12627">
    <property type="entry name" value="PolyA_pol_RNAbd"/>
    <property type="match status" value="1"/>
</dbReference>
<organism evidence="11 12">
    <name type="scientific">Mariniblastus fucicola</name>
    <dbReference type="NCBI Taxonomy" id="980251"/>
    <lineage>
        <taxon>Bacteria</taxon>
        <taxon>Pseudomonadati</taxon>
        <taxon>Planctomycetota</taxon>
        <taxon>Planctomycetia</taxon>
        <taxon>Pirellulales</taxon>
        <taxon>Pirellulaceae</taxon>
        <taxon>Mariniblastus</taxon>
    </lineage>
</organism>
<evidence type="ECO:0000256" key="7">
    <source>
        <dbReference type="ARBA" id="ARBA00022842"/>
    </source>
</evidence>
<dbReference type="PANTHER" id="PTHR46173">
    <property type="entry name" value="CCA TRNA NUCLEOTIDYLTRANSFERASE 1, MITOCHONDRIAL"/>
    <property type="match status" value="1"/>
</dbReference>
<evidence type="ECO:0000256" key="4">
    <source>
        <dbReference type="ARBA" id="ARBA00022695"/>
    </source>
</evidence>
<protein>
    <submittedName>
        <fullName evidence="11">tRNA nucleotidyltransferase/poly(A) polymerase</fullName>
        <ecNumber evidence="11">2.7.7.72</ecNumber>
    </submittedName>
</protein>
<dbReference type="InterPro" id="IPR043519">
    <property type="entry name" value="NT_sf"/>
</dbReference>
<evidence type="ECO:0000256" key="2">
    <source>
        <dbReference type="ARBA" id="ARBA00022679"/>
    </source>
</evidence>
<dbReference type="GO" id="GO:0000166">
    <property type="term" value="F:nucleotide binding"/>
    <property type="evidence" value="ECO:0007669"/>
    <property type="project" value="UniProtKB-KW"/>
</dbReference>
<dbReference type="InterPro" id="IPR002646">
    <property type="entry name" value="PolA_pol_head_dom"/>
</dbReference>
<comment type="similarity">
    <text evidence="8">Belongs to the tRNA nucleotidyltransferase/poly(A) polymerase family.</text>
</comment>
<dbReference type="EC" id="2.7.7.72" evidence="11"/>
<dbReference type="GO" id="GO:0046872">
    <property type="term" value="F:metal ion binding"/>
    <property type="evidence" value="ECO:0007669"/>
    <property type="project" value="UniProtKB-KW"/>
</dbReference>